<protein>
    <submittedName>
        <fullName evidence="1">Uncharacterized protein</fullName>
    </submittedName>
</protein>
<gene>
    <name evidence="1" type="ORF">B0H67DRAFT_638848</name>
</gene>
<sequence length="127" mass="14641">MKRLVEKKLVYLHLLERVREILEKRTLDYRFGHIDNSRAGVRKTLATLANTTPEKFMKTVVASFTRSLLTCVSFVFEPLTKFELGLAVVLSDGTNEKDLEDVDYDELRADVLQFGLSIAFSEHEVRF</sequence>
<keyword evidence="2" id="KW-1185">Reference proteome</keyword>
<accession>A0AA40B9U8</accession>
<reference evidence="1" key="1">
    <citation type="submission" date="2023-06" db="EMBL/GenBank/DDBJ databases">
        <title>Genome-scale phylogeny and comparative genomics of the fungal order Sordariales.</title>
        <authorList>
            <consortium name="Lawrence Berkeley National Laboratory"/>
            <person name="Hensen N."/>
            <person name="Bonometti L."/>
            <person name="Westerberg I."/>
            <person name="Brannstrom I.O."/>
            <person name="Guillou S."/>
            <person name="Cros-Aarteil S."/>
            <person name="Calhoun S."/>
            <person name="Haridas S."/>
            <person name="Kuo A."/>
            <person name="Mondo S."/>
            <person name="Pangilinan J."/>
            <person name="Riley R."/>
            <person name="Labutti K."/>
            <person name="Andreopoulos B."/>
            <person name="Lipzen A."/>
            <person name="Chen C."/>
            <person name="Yanf M."/>
            <person name="Daum C."/>
            <person name="Ng V."/>
            <person name="Clum A."/>
            <person name="Steindorff A."/>
            <person name="Ohm R."/>
            <person name="Martin F."/>
            <person name="Silar P."/>
            <person name="Natvig D."/>
            <person name="Lalanne C."/>
            <person name="Gautier V."/>
            <person name="Ament-Velasquez S.L."/>
            <person name="Kruys A."/>
            <person name="Hutchinson M.I."/>
            <person name="Powell A.J."/>
            <person name="Barry K."/>
            <person name="Miller A.N."/>
            <person name="Grigoriev I.V."/>
            <person name="Debuchy R."/>
            <person name="Gladieux P."/>
            <person name="Thoren M.H."/>
            <person name="Johannesson H."/>
        </authorList>
    </citation>
    <scope>NUCLEOTIDE SEQUENCE</scope>
    <source>
        <strain evidence="1">SMH4607-1</strain>
    </source>
</reference>
<name>A0AA40B9U8_9PEZI</name>
<evidence type="ECO:0000313" key="2">
    <source>
        <dbReference type="Proteomes" id="UP001172102"/>
    </source>
</evidence>
<organism evidence="1 2">
    <name type="scientific">Lasiosphaeris hirsuta</name>
    <dbReference type="NCBI Taxonomy" id="260670"/>
    <lineage>
        <taxon>Eukaryota</taxon>
        <taxon>Fungi</taxon>
        <taxon>Dikarya</taxon>
        <taxon>Ascomycota</taxon>
        <taxon>Pezizomycotina</taxon>
        <taxon>Sordariomycetes</taxon>
        <taxon>Sordariomycetidae</taxon>
        <taxon>Sordariales</taxon>
        <taxon>Lasiosphaeriaceae</taxon>
        <taxon>Lasiosphaeris</taxon>
    </lineage>
</organism>
<dbReference type="Proteomes" id="UP001172102">
    <property type="component" value="Unassembled WGS sequence"/>
</dbReference>
<comment type="caution">
    <text evidence="1">The sequence shown here is derived from an EMBL/GenBank/DDBJ whole genome shotgun (WGS) entry which is preliminary data.</text>
</comment>
<evidence type="ECO:0000313" key="1">
    <source>
        <dbReference type="EMBL" id="KAK0730333.1"/>
    </source>
</evidence>
<dbReference type="AlphaFoldDB" id="A0AA40B9U8"/>
<proteinExistence type="predicted"/>
<dbReference type="EMBL" id="JAUKUA010000001">
    <property type="protein sequence ID" value="KAK0730333.1"/>
    <property type="molecule type" value="Genomic_DNA"/>
</dbReference>